<keyword evidence="1" id="KW-0812">Transmembrane</keyword>
<organism evidence="2 3">
    <name type="scientific">Streptomyces hintoniae</name>
    <dbReference type="NCBI Taxonomy" id="3075521"/>
    <lineage>
        <taxon>Bacteria</taxon>
        <taxon>Bacillati</taxon>
        <taxon>Actinomycetota</taxon>
        <taxon>Actinomycetes</taxon>
        <taxon>Kitasatosporales</taxon>
        <taxon>Streptomycetaceae</taxon>
        <taxon>Streptomyces</taxon>
    </lineage>
</organism>
<comment type="caution">
    <text evidence="2">The sequence shown here is derived from an EMBL/GenBank/DDBJ whole genome shotgun (WGS) entry which is preliminary data.</text>
</comment>
<keyword evidence="1" id="KW-0472">Membrane</keyword>
<proteinExistence type="predicted"/>
<dbReference type="EMBL" id="JAVRFF010000496">
    <property type="protein sequence ID" value="MDT0478456.1"/>
    <property type="molecule type" value="Genomic_DNA"/>
</dbReference>
<protein>
    <submittedName>
        <fullName evidence="2">Uncharacterized protein</fullName>
    </submittedName>
</protein>
<name>A0ABU2V011_9ACTN</name>
<evidence type="ECO:0000256" key="1">
    <source>
        <dbReference type="SAM" id="Phobius"/>
    </source>
</evidence>
<gene>
    <name evidence="2" type="ORF">RM863_40770</name>
</gene>
<dbReference type="Proteomes" id="UP001180489">
    <property type="component" value="Unassembled WGS sequence"/>
</dbReference>
<accession>A0ABU2V011</accession>
<reference evidence="2" key="1">
    <citation type="submission" date="2024-05" db="EMBL/GenBank/DDBJ databases">
        <title>30 novel species of actinomycetes from the DSMZ collection.</title>
        <authorList>
            <person name="Nouioui I."/>
        </authorList>
    </citation>
    <scope>NUCLEOTIDE SEQUENCE</scope>
    <source>
        <strain evidence="2">DSM 41014</strain>
    </source>
</reference>
<evidence type="ECO:0000313" key="2">
    <source>
        <dbReference type="EMBL" id="MDT0478456.1"/>
    </source>
</evidence>
<feature type="non-terminal residue" evidence="2">
    <location>
        <position position="66"/>
    </location>
</feature>
<keyword evidence="3" id="KW-1185">Reference proteome</keyword>
<sequence>MDTPLTAAHWIYLAGIFVILATMAVRKNIVVPAVTATLLTAWAFSGSVITGLSSIFNASLTAAKEL</sequence>
<feature type="transmembrane region" description="Helical" evidence="1">
    <location>
        <begin position="6"/>
        <end position="25"/>
    </location>
</feature>
<keyword evidence="1" id="KW-1133">Transmembrane helix</keyword>
<feature type="transmembrane region" description="Helical" evidence="1">
    <location>
        <begin position="37"/>
        <end position="56"/>
    </location>
</feature>
<evidence type="ECO:0000313" key="3">
    <source>
        <dbReference type="Proteomes" id="UP001180489"/>
    </source>
</evidence>